<evidence type="ECO:0000313" key="1">
    <source>
        <dbReference type="EMBL" id="MBC2600533.1"/>
    </source>
</evidence>
<reference evidence="1 2" key="1">
    <citation type="submission" date="2020-07" db="EMBL/GenBank/DDBJ databases">
        <authorList>
            <person name="Feng X."/>
        </authorList>
    </citation>
    <scope>NUCLEOTIDE SEQUENCE [LARGE SCALE GENOMIC DNA]</scope>
    <source>
        <strain evidence="1 2">JCM14086</strain>
    </source>
</reference>
<comment type="caution">
    <text evidence="1">The sequence shown here is derived from an EMBL/GenBank/DDBJ whole genome shotgun (WGS) entry which is preliminary data.</text>
</comment>
<dbReference type="RefSeq" id="WP_185691276.1">
    <property type="nucleotide sequence ID" value="NZ_JACHVA010000022.1"/>
</dbReference>
<name>A0A7X1AV07_9BACT</name>
<gene>
    <name evidence="1" type="ORF">H5P30_01925</name>
</gene>
<evidence type="ECO:0000313" key="2">
    <source>
        <dbReference type="Proteomes" id="UP000525652"/>
    </source>
</evidence>
<dbReference type="EMBL" id="JACHVA010000022">
    <property type="protein sequence ID" value="MBC2600533.1"/>
    <property type="molecule type" value="Genomic_DNA"/>
</dbReference>
<proteinExistence type="predicted"/>
<sequence>MKKTIFAVILILGLIGHAFWPAEYQKIKSPDGRFEATAYYHRYKEWLPLSPGQGGDKSGWIKIESLSGENFGDLKVDRISRINEIEWTPGTAEIKLLGTWNLE</sequence>
<organism evidence="1 2">
    <name type="scientific">Puniceicoccus vermicola</name>
    <dbReference type="NCBI Taxonomy" id="388746"/>
    <lineage>
        <taxon>Bacteria</taxon>
        <taxon>Pseudomonadati</taxon>
        <taxon>Verrucomicrobiota</taxon>
        <taxon>Opitutia</taxon>
        <taxon>Puniceicoccales</taxon>
        <taxon>Puniceicoccaceae</taxon>
        <taxon>Puniceicoccus</taxon>
    </lineage>
</organism>
<dbReference type="AlphaFoldDB" id="A0A7X1AV07"/>
<keyword evidence="2" id="KW-1185">Reference proteome</keyword>
<protein>
    <submittedName>
        <fullName evidence="1">Uncharacterized protein</fullName>
    </submittedName>
</protein>
<accession>A0A7X1AV07</accession>
<dbReference type="Proteomes" id="UP000525652">
    <property type="component" value="Unassembled WGS sequence"/>
</dbReference>